<dbReference type="InterPro" id="IPR037401">
    <property type="entry name" value="SnoaL-like"/>
</dbReference>
<evidence type="ECO:0000313" key="3">
    <source>
        <dbReference type="EMBL" id="MBB5285825.1"/>
    </source>
</evidence>
<dbReference type="EMBL" id="JACHGF010000007">
    <property type="protein sequence ID" value="MBB5285825.1"/>
    <property type="molecule type" value="Genomic_DNA"/>
</dbReference>
<evidence type="ECO:0000256" key="1">
    <source>
        <dbReference type="SAM" id="SignalP"/>
    </source>
</evidence>
<comment type="caution">
    <text evidence="3">The sequence shown here is derived from an EMBL/GenBank/DDBJ whole genome shotgun (WGS) entry which is preliminary data.</text>
</comment>
<evidence type="ECO:0000313" key="4">
    <source>
        <dbReference type="Proteomes" id="UP000557307"/>
    </source>
</evidence>
<feature type="domain" description="SnoaL-like" evidence="2">
    <location>
        <begin position="41"/>
        <end position="144"/>
    </location>
</feature>
<organism evidence="3 4">
    <name type="scientific">Rhabdobacter roseus</name>
    <dbReference type="NCBI Taxonomy" id="1655419"/>
    <lineage>
        <taxon>Bacteria</taxon>
        <taxon>Pseudomonadati</taxon>
        <taxon>Bacteroidota</taxon>
        <taxon>Cytophagia</taxon>
        <taxon>Cytophagales</taxon>
        <taxon>Cytophagaceae</taxon>
        <taxon>Rhabdobacter</taxon>
    </lineage>
</organism>
<feature type="chain" id="PRO_5032294512" evidence="1">
    <location>
        <begin position="22"/>
        <end position="155"/>
    </location>
</feature>
<accession>A0A840TSF5</accession>
<reference evidence="3 4" key="1">
    <citation type="submission" date="2020-08" db="EMBL/GenBank/DDBJ databases">
        <title>Genomic Encyclopedia of Type Strains, Phase IV (KMG-IV): sequencing the most valuable type-strain genomes for metagenomic binning, comparative biology and taxonomic classification.</title>
        <authorList>
            <person name="Goeker M."/>
        </authorList>
    </citation>
    <scope>NUCLEOTIDE SEQUENCE [LARGE SCALE GENOMIC DNA]</scope>
    <source>
        <strain evidence="3 4">DSM 105074</strain>
    </source>
</reference>
<dbReference type="SUPFAM" id="SSF54427">
    <property type="entry name" value="NTF2-like"/>
    <property type="match status" value="1"/>
</dbReference>
<dbReference type="Pfam" id="PF12680">
    <property type="entry name" value="SnoaL_2"/>
    <property type="match status" value="1"/>
</dbReference>
<proteinExistence type="predicted"/>
<name>A0A840TSF5_9BACT</name>
<dbReference type="InterPro" id="IPR032710">
    <property type="entry name" value="NTF2-like_dom_sf"/>
</dbReference>
<evidence type="ECO:0000259" key="2">
    <source>
        <dbReference type="Pfam" id="PF12680"/>
    </source>
</evidence>
<dbReference type="Gene3D" id="3.10.450.50">
    <property type="match status" value="1"/>
</dbReference>
<dbReference type="RefSeq" id="WP_184176368.1">
    <property type="nucleotide sequence ID" value="NZ_JACHGF010000007.1"/>
</dbReference>
<dbReference type="PROSITE" id="PS51257">
    <property type="entry name" value="PROKAR_LIPOPROTEIN"/>
    <property type="match status" value="1"/>
</dbReference>
<dbReference type="GO" id="GO:0016853">
    <property type="term" value="F:isomerase activity"/>
    <property type="evidence" value="ECO:0007669"/>
    <property type="project" value="UniProtKB-KW"/>
</dbReference>
<protein>
    <submittedName>
        <fullName evidence="3">Ketosteroid isomerase-like protein</fullName>
    </submittedName>
</protein>
<sequence length="155" mass="17241">MKIRSAFATLILALLTFACQPAEDTKKSEGSTQEQNQALAQKVYERFNAHDWAGMANLYSESAEFKDPSLGPDAVTQTRPQIIAKYQELAGMFPDVRDDIVAMYPSADQHVVVEFVSSGTSPDGTSWKLPICTIFTIENGLITRDFTYYDNSKTD</sequence>
<dbReference type="AlphaFoldDB" id="A0A840TSF5"/>
<keyword evidence="4" id="KW-1185">Reference proteome</keyword>
<keyword evidence="1" id="KW-0732">Signal</keyword>
<dbReference type="Proteomes" id="UP000557307">
    <property type="component" value="Unassembled WGS sequence"/>
</dbReference>
<gene>
    <name evidence="3" type="ORF">HNQ92_003985</name>
</gene>
<feature type="signal peptide" evidence="1">
    <location>
        <begin position="1"/>
        <end position="21"/>
    </location>
</feature>
<keyword evidence="3" id="KW-0413">Isomerase</keyword>